<evidence type="ECO:0000313" key="1">
    <source>
        <dbReference type="EMBL" id="KAI3748284.1"/>
    </source>
</evidence>
<sequence length="141" mass="15641">MAPKAKPKPSATPAVSVEDLFTTLYRHIQRSEYEQAVKVADQVLSVAPGDEDAIRCKIVSLIKADNIDGALSTIVACSKKFPFDFDFFKAYCLYRQNKLDDAMESLKGLEKDSAAMLLESQILFRQGKMDASLGGLLKFKE</sequence>
<organism evidence="1 2">
    <name type="scientific">Arctium lappa</name>
    <name type="common">Greater burdock</name>
    <name type="synonym">Lappa major</name>
    <dbReference type="NCBI Taxonomy" id="4217"/>
    <lineage>
        <taxon>Eukaryota</taxon>
        <taxon>Viridiplantae</taxon>
        <taxon>Streptophyta</taxon>
        <taxon>Embryophyta</taxon>
        <taxon>Tracheophyta</taxon>
        <taxon>Spermatophyta</taxon>
        <taxon>Magnoliopsida</taxon>
        <taxon>eudicotyledons</taxon>
        <taxon>Gunneridae</taxon>
        <taxon>Pentapetalae</taxon>
        <taxon>asterids</taxon>
        <taxon>campanulids</taxon>
        <taxon>Asterales</taxon>
        <taxon>Asteraceae</taxon>
        <taxon>Carduoideae</taxon>
        <taxon>Cardueae</taxon>
        <taxon>Arctiinae</taxon>
        <taxon>Arctium</taxon>
    </lineage>
</organism>
<protein>
    <submittedName>
        <fullName evidence="1">Uncharacterized protein</fullName>
    </submittedName>
</protein>
<keyword evidence="2" id="KW-1185">Reference proteome</keyword>
<name>A0ACB9DNK5_ARCLA</name>
<reference evidence="1 2" key="2">
    <citation type="journal article" date="2022" name="Mol. Ecol. Resour.">
        <title>The genomes of chicory, endive, great burdock and yacon provide insights into Asteraceae paleo-polyploidization history and plant inulin production.</title>
        <authorList>
            <person name="Fan W."/>
            <person name="Wang S."/>
            <person name="Wang H."/>
            <person name="Wang A."/>
            <person name="Jiang F."/>
            <person name="Liu H."/>
            <person name="Zhao H."/>
            <person name="Xu D."/>
            <person name="Zhang Y."/>
        </authorList>
    </citation>
    <scope>NUCLEOTIDE SEQUENCE [LARGE SCALE GENOMIC DNA]</scope>
    <source>
        <strain evidence="2">cv. Niubang</strain>
    </source>
</reference>
<comment type="caution">
    <text evidence="1">The sequence shown here is derived from an EMBL/GenBank/DDBJ whole genome shotgun (WGS) entry which is preliminary data.</text>
</comment>
<accession>A0ACB9DNK5</accession>
<dbReference type="EMBL" id="CM042049">
    <property type="protein sequence ID" value="KAI3748284.1"/>
    <property type="molecule type" value="Genomic_DNA"/>
</dbReference>
<dbReference type="Proteomes" id="UP001055879">
    <property type="component" value="Linkage Group LG03"/>
</dbReference>
<reference evidence="2" key="1">
    <citation type="journal article" date="2022" name="Mol. Ecol. Resour.">
        <title>The genomes of chicory, endive, great burdock and yacon provide insights into Asteraceae palaeo-polyploidization history and plant inulin production.</title>
        <authorList>
            <person name="Fan W."/>
            <person name="Wang S."/>
            <person name="Wang H."/>
            <person name="Wang A."/>
            <person name="Jiang F."/>
            <person name="Liu H."/>
            <person name="Zhao H."/>
            <person name="Xu D."/>
            <person name="Zhang Y."/>
        </authorList>
    </citation>
    <scope>NUCLEOTIDE SEQUENCE [LARGE SCALE GENOMIC DNA]</scope>
    <source>
        <strain evidence="2">cv. Niubang</strain>
    </source>
</reference>
<evidence type="ECO:0000313" key="2">
    <source>
        <dbReference type="Proteomes" id="UP001055879"/>
    </source>
</evidence>
<gene>
    <name evidence="1" type="ORF">L6452_11262</name>
</gene>
<proteinExistence type="predicted"/>